<sequence>MKKLTLFIDNKPTVFFSADITFSIEQLAHEFSCRIRPMSIERPLPIEFKLDGKRIFTGAIDTASTATSSSAHSMSISGRSKSANMIDSCITMDAEYGQTVDVLLRTIAKQFGLGVKCLVDPSSLKPIAEFQINAESPVDNFAQLIKEQGFILVERNGVLTIENPAHDTVQGVVLEVGKNIESLNIDRNFTEQFYRIEVQGQWDDAHAVVTYAAANTQRKKVIVSDQLQSAESCLSRAKYERDLAIAKGLNASTSIADLFIELTGSAINRTLRVIDTHQAFNEMLLVKSLTLSVTESTSETKVAFFRPFKEKPNV</sequence>
<dbReference type="Proteomes" id="UP000095059">
    <property type="component" value="Unassembled WGS sequence"/>
</dbReference>
<organism evidence="1 2">
    <name type="scientific">Aliivibrio logei 5S-186</name>
    <dbReference type="NCBI Taxonomy" id="626086"/>
    <lineage>
        <taxon>Bacteria</taxon>
        <taxon>Pseudomonadati</taxon>
        <taxon>Pseudomonadota</taxon>
        <taxon>Gammaproteobacteria</taxon>
        <taxon>Vibrionales</taxon>
        <taxon>Vibrionaceae</taxon>
        <taxon>Aliivibrio</taxon>
    </lineage>
</organism>
<proteinExistence type="predicted"/>
<evidence type="ECO:0000313" key="1">
    <source>
        <dbReference type="EMBL" id="OEF17040.1"/>
    </source>
</evidence>
<dbReference type="RefSeq" id="WP_017022236.1">
    <property type="nucleotide sequence ID" value="NZ_AJYJ02000065.1"/>
</dbReference>
<dbReference type="InterPro" id="IPR023399">
    <property type="entry name" value="Baseplate-like_2-layer_sand"/>
</dbReference>
<comment type="caution">
    <text evidence="1">The sequence shown here is derived from an EMBL/GenBank/DDBJ whole genome shotgun (WGS) entry which is preliminary data.</text>
</comment>
<name>A0ABX3AX28_ALILO</name>
<dbReference type="Gene3D" id="3.30.1920.10">
    <property type="entry name" value="Baseplate protein-like domains - 2 layer sandwich fold"/>
    <property type="match status" value="1"/>
</dbReference>
<dbReference type="Gene3D" id="2.30.300.10">
    <property type="entry name" value="Baseplate protein-like domain - beta roll fold"/>
    <property type="match status" value="1"/>
</dbReference>
<dbReference type="EMBL" id="AJYJ02000065">
    <property type="protein sequence ID" value="OEF17040.1"/>
    <property type="molecule type" value="Genomic_DNA"/>
</dbReference>
<reference evidence="1 2" key="1">
    <citation type="journal article" date="2012" name="Science">
        <title>Ecological populations of bacteria act as socially cohesive units of antibiotic production and resistance.</title>
        <authorList>
            <person name="Cordero O.X."/>
            <person name="Wildschutte H."/>
            <person name="Kirkup B."/>
            <person name="Proehl S."/>
            <person name="Ngo L."/>
            <person name="Hussain F."/>
            <person name="Le Roux F."/>
            <person name="Mincer T."/>
            <person name="Polz M.F."/>
        </authorList>
    </citation>
    <scope>NUCLEOTIDE SEQUENCE [LARGE SCALE GENOMIC DNA]</scope>
    <source>
        <strain evidence="1 2">5S-186</strain>
    </source>
</reference>
<dbReference type="Gene3D" id="3.55.50.10">
    <property type="entry name" value="Baseplate protein-like domains"/>
    <property type="match status" value="1"/>
</dbReference>
<dbReference type="SUPFAM" id="SSF69279">
    <property type="entry name" value="Phage tail proteins"/>
    <property type="match status" value="2"/>
</dbReference>
<protein>
    <submittedName>
        <fullName evidence="1">Phage tail protein</fullName>
    </submittedName>
</protein>
<keyword evidence="2" id="KW-1185">Reference proteome</keyword>
<accession>A0ABX3AX28</accession>
<evidence type="ECO:0000313" key="2">
    <source>
        <dbReference type="Proteomes" id="UP000095059"/>
    </source>
</evidence>
<gene>
    <name evidence="1" type="ORF">A1Q5_19095</name>
</gene>